<evidence type="ECO:0000313" key="1">
    <source>
        <dbReference type="EMBL" id="QDG50791.1"/>
    </source>
</evidence>
<protein>
    <submittedName>
        <fullName evidence="1">Uncharacterized protein</fullName>
    </submittedName>
</protein>
<keyword evidence="2" id="KW-1185">Reference proteome</keyword>
<gene>
    <name evidence="1" type="ORF">FIV42_08625</name>
</gene>
<accession>A0A4Y6PR35</accession>
<reference evidence="1 2" key="1">
    <citation type="submission" date="2019-06" db="EMBL/GenBank/DDBJ databases">
        <title>Persicimonas caeni gen. nov., sp. nov., a predatory bacterium isolated from solar saltern.</title>
        <authorList>
            <person name="Wang S."/>
        </authorList>
    </citation>
    <scope>NUCLEOTIDE SEQUENCE [LARGE SCALE GENOMIC DNA]</scope>
    <source>
        <strain evidence="1 2">YN101</strain>
    </source>
</reference>
<proteinExistence type="predicted"/>
<dbReference type="InterPro" id="IPR027417">
    <property type="entry name" value="P-loop_NTPase"/>
</dbReference>
<evidence type="ECO:0000313" key="2">
    <source>
        <dbReference type="Proteomes" id="UP000315995"/>
    </source>
</evidence>
<dbReference type="SUPFAM" id="SSF52540">
    <property type="entry name" value="P-loop containing nucleoside triphosphate hydrolases"/>
    <property type="match status" value="1"/>
</dbReference>
<dbReference type="OrthoDB" id="9783544at2"/>
<sequence>MTTIPPNLLDEVSRLALVGVAKNCGKTTTLNFLLGSPACADRCVGLVSIGIDGESADLLIGTKKPPIHVKRGHWIVTARDALAKSTARVEYVESLGFSTPLGEVLVGRVIEEGTVVLAGVRHRGDLRKGIDVLEKHGVDLVLIDGAYGRTVAAKAELSDALIVSTGAVLSSDVDEICARTAQLVDRLALAEVEEDWQRELLGEAISQDRSLLGGQGVEPVELPSKSALLGLKRAGALWTEEIEAIAIPGLVSDSVVEHLLAVTGKGRMLLVPDGTVLQASARRLGRLERRWQVRALQPARILALSINPSGIQGHRVDAAALAHKLRERWPQICVFNPLHSAAAHA</sequence>
<dbReference type="EMBL" id="CP041186">
    <property type="protein sequence ID" value="QDG50791.1"/>
    <property type="molecule type" value="Genomic_DNA"/>
</dbReference>
<dbReference type="AlphaFoldDB" id="A0A4Y6PR35"/>
<organism evidence="1 2">
    <name type="scientific">Persicimonas caeni</name>
    <dbReference type="NCBI Taxonomy" id="2292766"/>
    <lineage>
        <taxon>Bacteria</taxon>
        <taxon>Deltaproteobacteria</taxon>
        <taxon>Bradymonadales</taxon>
        <taxon>Bradymonadaceae</taxon>
        <taxon>Persicimonas</taxon>
    </lineage>
</organism>
<dbReference type="RefSeq" id="WP_141197283.1">
    <property type="nucleotide sequence ID" value="NZ_CP041186.1"/>
</dbReference>
<name>A0A4Y6PR35_PERCE</name>
<accession>A0A5B8Y278</accession>
<dbReference type="Proteomes" id="UP000315995">
    <property type="component" value="Chromosome"/>
</dbReference>
<dbReference type="Gene3D" id="3.40.50.300">
    <property type="entry name" value="P-loop containing nucleotide triphosphate hydrolases"/>
    <property type="match status" value="1"/>
</dbReference>